<reference evidence="1" key="1">
    <citation type="journal article" date="2023" name="Mol. Phylogenet. Evol.">
        <title>Genome-scale phylogeny and comparative genomics of the fungal order Sordariales.</title>
        <authorList>
            <person name="Hensen N."/>
            <person name="Bonometti L."/>
            <person name="Westerberg I."/>
            <person name="Brannstrom I.O."/>
            <person name="Guillou S."/>
            <person name="Cros-Aarteil S."/>
            <person name="Calhoun S."/>
            <person name="Haridas S."/>
            <person name="Kuo A."/>
            <person name="Mondo S."/>
            <person name="Pangilinan J."/>
            <person name="Riley R."/>
            <person name="LaButti K."/>
            <person name="Andreopoulos B."/>
            <person name="Lipzen A."/>
            <person name="Chen C."/>
            <person name="Yan M."/>
            <person name="Daum C."/>
            <person name="Ng V."/>
            <person name="Clum A."/>
            <person name="Steindorff A."/>
            <person name="Ohm R.A."/>
            <person name="Martin F."/>
            <person name="Silar P."/>
            <person name="Natvig D.O."/>
            <person name="Lalanne C."/>
            <person name="Gautier V."/>
            <person name="Ament-Velasquez S.L."/>
            <person name="Kruys A."/>
            <person name="Hutchinson M.I."/>
            <person name="Powell A.J."/>
            <person name="Barry K."/>
            <person name="Miller A.N."/>
            <person name="Grigoriev I.V."/>
            <person name="Debuchy R."/>
            <person name="Gladieux P."/>
            <person name="Hiltunen Thoren M."/>
            <person name="Johannesson H."/>
        </authorList>
    </citation>
    <scope>NUCLEOTIDE SEQUENCE</scope>
    <source>
        <strain evidence="1">CBS 990.96</strain>
    </source>
</reference>
<dbReference type="Proteomes" id="UP001301958">
    <property type="component" value="Unassembled WGS sequence"/>
</dbReference>
<sequence length="460" mass="52634">MLVLSLRTARWRSTLSIRLKNKPSSRLFSAIAHENSVEHIRVRCKSSGDITVTLHNINKYPSTTPLMIYLPPFGSLSSKLTPQIALPLWLHEYPTAVINYRWQPIPLTPEAEADQDNPSLKPHPLSWPTPIHDILFGYTWLSENLVSPPFTEPPPSNSDSDLIPPPSIPSRPAYIYGSYLGATLATSLSLTESHSPKQTPSLNIRGLIAYNGIYNWTTFLPDHPLNKPRGGNHRLRNYIPFAYRTRSHPFYPDHHSPPSPAFTYLSTQLPLLFPSPSQLFDSFASPSLFFHTPPLHVPKDFTSTRSDLLKTIDPNSPLPDNLSTEDLFRAMPPPDRGSLRYPPPESTLVIPPSLIIYDKDVTGFQYQAEELGFYMKRSVYLYEGYEGKGFQYDLNEDMQRNEERRRKYLEEKERRVEMIGREIKKRKEQSTKWGLDERGEEFVRDWVGGMILEERGGSQS</sequence>
<dbReference type="Gene3D" id="3.40.50.1820">
    <property type="entry name" value="alpha/beta hydrolase"/>
    <property type="match status" value="1"/>
</dbReference>
<organism evidence="1 2">
    <name type="scientific">Podospora fimiseda</name>
    <dbReference type="NCBI Taxonomy" id="252190"/>
    <lineage>
        <taxon>Eukaryota</taxon>
        <taxon>Fungi</taxon>
        <taxon>Dikarya</taxon>
        <taxon>Ascomycota</taxon>
        <taxon>Pezizomycotina</taxon>
        <taxon>Sordariomycetes</taxon>
        <taxon>Sordariomycetidae</taxon>
        <taxon>Sordariales</taxon>
        <taxon>Podosporaceae</taxon>
        <taxon>Podospora</taxon>
    </lineage>
</organism>
<reference evidence="1" key="2">
    <citation type="submission" date="2023-05" db="EMBL/GenBank/DDBJ databases">
        <authorList>
            <consortium name="Lawrence Berkeley National Laboratory"/>
            <person name="Steindorff A."/>
            <person name="Hensen N."/>
            <person name="Bonometti L."/>
            <person name="Westerberg I."/>
            <person name="Brannstrom I.O."/>
            <person name="Guillou S."/>
            <person name="Cros-Aarteil S."/>
            <person name="Calhoun S."/>
            <person name="Haridas S."/>
            <person name="Kuo A."/>
            <person name="Mondo S."/>
            <person name="Pangilinan J."/>
            <person name="Riley R."/>
            <person name="Labutti K."/>
            <person name="Andreopoulos B."/>
            <person name="Lipzen A."/>
            <person name="Chen C."/>
            <person name="Yanf M."/>
            <person name="Daum C."/>
            <person name="Ng V."/>
            <person name="Clum A."/>
            <person name="Ohm R."/>
            <person name="Martin F."/>
            <person name="Silar P."/>
            <person name="Natvig D."/>
            <person name="Lalanne C."/>
            <person name="Gautier V."/>
            <person name="Ament-Velasquez S.L."/>
            <person name="Kruys A."/>
            <person name="Hutchinson M.I."/>
            <person name="Powell A.J."/>
            <person name="Barry K."/>
            <person name="Miller A.N."/>
            <person name="Grigoriev I.V."/>
            <person name="Debuchy R."/>
            <person name="Gladieux P."/>
            <person name="Thoren M.H."/>
            <person name="Johannesson H."/>
        </authorList>
    </citation>
    <scope>NUCLEOTIDE SEQUENCE</scope>
    <source>
        <strain evidence="1">CBS 990.96</strain>
    </source>
</reference>
<dbReference type="InterPro" id="IPR029058">
    <property type="entry name" value="AB_hydrolase_fold"/>
</dbReference>
<name>A0AAN7BZN1_9PEZI</name>
<keyword evidence="2" id="KW-1185">Reference proteome</keyword>
<comment type="caution">
    <text evidence="1">The sequence shown here is derived from an EMBL/GenBank/DDBJ whole genome shotgun (WGS) entry which is preliminary data.</text>
</comment>
<accession>A0AAN7BZN1</accession>
<proteinExistence type="predicted"/>
<gene>
    <name evidence="1" type="ORF">QBC38DRAFT_494654</name>
</gene>
<dbReference type="AlphaFoldDB" id="A0AAN7BZN1"/>
<evidence type="ECO:0000313" key="2">
    <source>
        <dbReference type="Proteomes" id="UP001301958"/>
    </source>
</evidence>
<dbReference type="EMBL" id="MU865287">
    <property type="protein sequence ID" value="KAK4232589.1"/>
    <property type="molecule type" value="Genomic_DNA"/>
</dbReference>
<protein>
    <submittedName>
        <fullName evidence="1">Uncharacterized protein</fullName>
    </submittedName>
</protein>
<evidence type="ECO:0000313" key="1">
    <source>
        <dbReference type="EMBL" id="KAK4232589.1"/>
    </source>
</evidence>
<dbReference type="SUPFAM" id="SSF53474">
    <property type="entry name" value="alpha/beta-Hydrolases"/>
    <property type="match status" value="1"/>
</dbReference>